<comment type="caution">
    <text evidence="2">The sequence shown here is derived from an EMBL/GenBank/DDBJ whole genome shotgun (WGS) entry which is preliminary data.</text>
</comment>
<gene>
    <name evidence="2" type="ORF">ACFFLS_16920</name>
</gene>
<evidence type="ECO:0008006" key="4">
    <source>
        <dbReference type="Google" id="ProtNLM"/>
    </source>
</evidence>
<dbReference type="RefSeq" id="WP_379684334.1">
    <property type="nucleotide sequence ID" value="NZ_JBHLYW010000010.1"/>
</dbReference>
<accession>A0ABV6BXH2</accession>
<evidence type="ECO:0000313" key="2">
    <source>
        <dbReference type="EMBL" id="MFC0078734.1"/>
    </source>
</evidence>
<keyword evidence="1" id="KW-0812">Transmembrane</keyword>
<feature type="transmembrane region" description="Helical" evidence="1">
    <location>
        <begin position="337"/>
        <end position="355"/>
    </location>
</feature>
<reference evidence="2 3" key="1">
    <citation type="submission" date="2024-09" db="EMBL/GenBank/DDBJ databases">
        <authorList>
            <person name="Sun Q."/>
            <person name="Mori K."/>
        </authorList>
    </citation>
    <scope>NUCLEOTIDE SEQUENCE [LARGE SCALE GENOMIC DNA]</scope>
    <source>
        <strain evidence="2 3">CGMCC 1.12926</strain>
    </source>
</reference>
<evidence type="ECO:0000313" key="3">
    <source>
        <dbReference type="Proteomes" id="UP001589734"/>
    </source>
</evidence>
<dbReference type="EMBL" id="JBHLYW010000010">
    <property type="protein sequence ID" value="MFC0078734.1"/>
    <property type="molecule type" value="Genomic_DNA"/>
</dbReference>
<sequence>MNSVEVKETQLSTLNCSNCGAKLKYKPGSISLVCEYCNTKNDIELEQTIIEELDFNDYLEKSELENLETEKIIQCKSCGSVSSVDESLKSLHCPYCSSPLLEDDIQDERFIKPSYLLPFNLDNQKVCNVLSRWIDNLWWAPDNLKKTALSPIGLRGVYVPYWAFDLEAFSEYKGEKGVFNVSTIKLGKNKIPIIETNWDDIEGTVFVMFDDVLSPASGNIDVNSLAKLFPWDMDALVKMNDNYLAGFVTEKYKVKLSEGFQNVKGTIDAKINNEICKKIGGDRQRVNSLKTRFNDIKFKHILLPVYVSTYRYNNNIYHFYVNGRTGKIIGERPYSNFKIILAVVFVLLVLTIIIIL</sequence>
<keyword evidence="1" id="KW-0472">Membrane</keyword>
<dbReference type="Proteomes" id="UP001589734">
    <property type="component" value="Unassembled WGS sequence"/>
</dbReference>
<protein>
    <recommendedName>
        <fullName evidence="4">DNA helicase PriA</fullName>
    </recommendedName>
</protein>
<proteinExistence type="predicted"/>
<organism evidence="2 3">
    <name type="scientific">Flavobacterium procerum</name>
    <dbReference type="NCBI Taxonomy" id="1455569"/>
    <lineage>
        <taxon>Bacteria</taxon>
        <taxon>Pseudomonadati</taxon>
        <taxon>Bacteroidota</taxon>
        <taxon>Flavobacteriia</taxon>
        <taxon>Flavobacteriales</taxon>
        <taxon>Flavobacteriaceae</taxon>
        <taxon>Flavobacterium</taxon>
    </lineage>
</organism>
<name>A0ABV6BXH2_9FLAO</name>
<keyword evidence="1" id="KW-1133">Transmembrane helix</keyword>
<keyword evidence="3" id="KW-1185">Reference proteome</keyword>
<dbReference type="NCBIfam" id="TIGR01053">
    <property type="entry name" value="LSD1"/>
    <property type="match status" value="1"/>
</dbReference>
<evidence type="ECO:0000256" key="1">
    <source>
        <dbReference type="SAM" id="Phobius"/>
    </source>
</evidence>